<sequence>MMATEKSEHFPLGMTGQPTQSIARPRGYTLATSQRRRVLSSEPETKVRESGAQSISDMPAMCPSNVCSYFPVFACHILIVWSAQLASHAPSGLNFTDETPILCPLSVYFSA</sequence>
<reference evidence="2" key="1">
    <citation type="submission" date="2015-10" db="EMBL/GenBank/DDBJ databases">
        <authorList>
            <person name="Regsiter A."/>
            <person name="william w."/>
        </authorList>
    </citation>
    <scope>NUCLEOTIDE SEQUENCE</scope>
    <source>
        <strain evidence="2">Montdore</strain>
    </source>
</reference>
<feature type="region of interest" description="Disordered" evidence="1">
    <location>
        <begin position="33"/>
        <end position="52"/>
    </location>
</feature>
<name>A0A292PZU2_9PEZI</name>
<dbReference type="AlphaFoldDB" id="A0A292PZU2"/>
<gene>
    <name evidence="2" type="ORF">GSTUAT00002766001</name>
</gene>
<accession>A0A292PZU2</accession>
<evidence type="ECO:0000256" key="1">
    <source>
        <dbReference type="SAM" id="MobiDB-lite"/>
    </source>
</evidence>
<feature type="region of interest" description="Disordered" evidence="1">
    <location>
        <begin position="1"/>
        <end position="25"/>
    </location>
</feature>
<dbReference type="EMBL" id="LN890978">
    <property type="protein sequence ID" value="CUS13086.1"/>
    <property type="molecule type" value="Genomic_DNA"/>
</dbReference>
<protein>
    <submittedName>
        <fullName evidence="2">Uncharacterized protein</fullName>
    </submittedName>
</protein>
<organism evidence="2 3">
    <name type="scientific">Tuber aestivum</name>
    <name type="common">summer truffle</name>
    <dbReference type="NCBI Taxonomy" id="59557"/>
    <lineage>
        <taxon>Eukaryota</taxon>
        <taxon>Fungi</taxon>
        <taxon>Dikarya</taxon>
        <taxon>Ascomycota</taxon>
        <taxon>Pezizomycotina</taxon>
        <taxon>Pezizomycetes</taxon>
        <taxon>Pezizales</taxon>
        <taxon>Tuberaceae</taxon>
        <taxon>Tuber</taxon>
    </lineage>
</organism>
<proteinExistence type="predicted"/>
<dbReference type="Proteomes" id="UP001412239">
    <property type="component" value="Unassembled WGS sequence"/>
</dbReference>
<evidence type="ECO:0000313" key="2">
    <source>
        <dbReference type="EMBL" id="CUS13086.1"/>
    </source>
</evidence>
<keyword evidence="3" id="KW-1185">Reference proteome</keyword>
<evidence type="ECO:0000313" key="3">
    <source>
        <dbReference type="Proteomes" id="UP001412239"/>
    </source>
</evidence>